<dbReference type="CDD" id="cd06170">
    <property type="entry name" value="LuxR_C_like"/>
    <property type="match status" value="1"/>
</dbReference>
<dbReference type="Gene3D" id="3.40.50.2300">
    <property type="match status" value="1"/>
</dbReference>
<dbReference type="PROSITE" id="PS50110">
    <property type="entry name" value="RESPONSE_REGULATORY"/>
    <property type="match status" value="1"/>
</dbReference>
<dbReference type="InterPro" id="IPR000792">
    <property type="entry name" value="Tscrpt_reg_LuxR_C"/>
</dbReference>
<dbReference type="Pfam" id="PF00196">
    <property type="entry name" value="GerE"/>
    <property type="match status" value="1"/>
</dbReference>
<dbReference type="EMBL" id="BAAANK010000003">
    <property type="protein sequence ID" value="GAA1830490.1"/>
    <property type="molecule type" value="Genomic_DNA"/>
</dbReference>
<organism evidence="5 6">
    <name type="scientific">Agromyces salentinus</name>
    <dbReference type="NCBI Taxonomy" id="269421"/>
    <lineage>
        <taxon>Bacteria</taxon>
        <taxon>Bacillati</taxon>
        <taxon>Actinomycetota</taxon>
        <taxon>Actinomycetes</taxon>
        <taxon>Micrococcales</taxon>
        <taxon>Microbacteriaceae</taxon>
        <taxon>Agromyces</taxon>
    </lineage>
</organism>
<gene>
    <name evidence="5" type="ORF">GCM10009750_12930</name>
</gene>
<evidence type="ECO:0000313" key="5">
    <source>
        <dbReference type="EMBL" id="GAA1830490.1"/>
    </source>
</evidence>
<dbReference type="InterPro" id="IPR016032">
    <property type="entry name" value="Sig_transdc_resp-reg_C-effctor"/>
</dbReference>
<reference evidence="5 6" key="1">
    <citation type="journal article" date="2019" name="Int. J. Syst. Evol. Microbiol.">
        <title>The Global Catalogue of Microorganisms (GCM) 10K type strain sequencing project: providing services to taxonomists for standard genome sequencing and annotation.</title>
        <authorList>
            <consortium name="The Broad Institute Genomics Platform"/>
            <consortium name="The Broad Institute Genome Sequencing Center for Infectious Disease"/>
            <person name="Wu L."/>
            <person name="Ma J."/>
        </authorList>
    </citation>
    <scope>NUCLEOTIDE SEQUENCE [LARGE SCALE GENOMIC DNA]</scope>
    <source>
        <strain evidence="5 6">JCM 14323</strain>
    </source>
</reference>
<dbReference type="Pfam" id="PF00072">
    <property type="entry name" value="Response_reg"/>
    <property type="match status" value="1"/>
</dbReference>
<comment type="caution">
    <text evidence="5">The sequence shown here is derived from an EMBL/GenBank/DDBJ whole genome shotgun (WGS) entry which is preliminary data.</text>
</comment>
<name>A0ABN2MLX9_9MICO</name>
<evidence type="ECO:0000259" key="3">
    <source>
        <dbReference type="PROSITE" id="PS50043"/>
    </source>
</evidence>
<dbReference type="PANTHER" id="PTHR43214">
    <property type="entry name" value="TWO-COMPONENT RESPONSE REGULATOR"/>
    <property type="match status" value="1"/>
</dbReference>
<feature type="modified residue" description="4-aspartylphosphate" evidence="2">
    <location>
        <position position="98"/>
    </location>
</feature>
<dbReference type="InterPro" id="IPR039420">
    <property type="entry name" value="WalR-like"/>
</dbReference>
<keyword evidence="1" id="KW-0238">DNA-binding</keyword>
<keyword evidence="6" id="KW-1185">Reference proteome</keyword>
<evidence type="ECO:0000259" key="4">
    <source>
        <dbReference type="PROSITE" id="PS50110"/>
    </source>
</evidence>
<dbReference type="PROSITE" id="PS50043">
    <property type="entry name" value="HTH_LUXR_2"/>
    <property type="match status" value="1"/>
</dbReference>
<protein>
    <submittedName>
        <fullName evidence="5">Response regulator transcription factor</fullName>
    </submittedName>
</protein>
<dbReference type="InterPro" id="IPR001789">
    <property type="entry name" value="Sig_transdc_resp-reg_receiver"/>
</dbReference>
<dbReference type="SMART" id="SM00421">
    <property type="entry name" value="HTH_LUXR"/>
    <property type="match status" value="1"/>
</dbReference>
<feature type="domain" description="Response regulatory" evidence="4">
    <location>
        <begin position="47"/>
        <end position="162"/>
    </location>
</feature>
<dbReference type="SMART" id="SM00448">
    <property type="entry name" value="REC"/>
    <property type="match status" value="1"/>
</dbReference>
<proteinExistence type="predicted"/>
<dbReference type="PANTHER" id="PTHR43214:SF42">
    <property type="entry name" value="TRANSCRIPTIONAL REGULATORY PROTEIN DESR"/>
    <property type="match status" value="1"/>
</dbReference>
<dbReference type="InterPro" id="IPR011006">
    <property type="entry name" value="CheY-like_superfamily"/>
</dbReference>
<feature type="domain" description="HTH luxR-type" evidence="3">
    <location>
        <begin position="177"/>
        <end position="242"/>
    </location>
</feature>
<evidence type="ECO:0000256" key="2">
    <source>
        <dbReference type="PROSITE-ProRule" id="PRU00169"/>
    </source>
</evidence>
<dbReference type="SUPFAM" id="SSF46894">
    <property type="entry name" value="C-terminal effector domain of the bipartite response regulators"/>
    <property type="match status" value="1"/>
</dbReference>
<keyword evidence="2" id="KW-0597">Phosphoprotein</keyword>
<accession>A0ABN2MLX9</accession>
<dbReference type="SUPFAM" id="SSF52172">
    <property type="entry name" value="CheY-like"/>
    <property type="match status" value="1"/>
</dbReference>
<dbReference type="Proteomes" id="UP001501746">
    <property type="component" value="Unassembled WGS sequence"/>
</dbReference>
<evidence type="ECO:0000256" key="1">
    <source>
        <dbReference type="ARBA" id="ARBA00023125"/>
    </source>
</evidence>
<evidence type="ECO:0000313" key="6">
    <source>
        <dbReference type="Proteomes" id="UP001501746"/>
    </source>
</evidence>
<sequence length="244" mass="24928">MSGAAGAGGVGAGGGAAGGVAAGGVAAGGVGVGPVDAGADGAARGIRLLIADDEHLIRGALVALLNLEPDIEVVASAADGVAAVEQAIATRPDVCLLDLEMPEADGIEAATRILAAVPTRVVIVTRHARPGVLRRALASKVSGFVPKSTPAEELAHVIRDVAAGRRYIDPEIAATALTAERCPLTDRELDALRFSRSTMSVQQIAERLHLAPGTVRNYLSSAMTKLDASSRHEAAERAWEQGWI</sequence>